<sequence length="819" mass="92181">MSIYESLNAVQQEAVYHTEGPVLILAGAGSGKTRVLTHRIAWLIGEQDVNPWNILAITFTNKAAGEMRERVDEIVGYGSENVWVSTFHSTCVRILRRFIDKIGYDRSFTIYDTDDQKSVIKEVCKKLNIDTKVIKERSIMSAISSAKDELLTADELELRAYGDLSRKRMAQAYREYQSILHKNNALDFDDLIMKTVELFKTQPDVLDYYQNRFRYIMVDEYQDTNTAQFKFVSLLAAKYRNLCVVGDDDQSIYKFRGANIYNILNFEKEYPDAKVIKLEQNYRSTKNILAAANEVIHNNSGRKDKSLWTANEAGDKVTFEQYDSEYEEAAGVVDHIYTLTKDGQAKYSDCAILYRTNAQSRVLEEKFVLQGIPYRIIGGQNFYARKEIKDLLCYLKTIDNGRDDLAVRRIINIPKRGIGATTLTKVDAYAVSQGLSFFEALCQADQIPTLGKAASKIQGFVNMIQVFRAQVDYMPISGLFSQILEETGYIRELEAEKTEEAMGRIENIDELMNKIVAYEESHEDPNLSEFLEEVSLVADIDNLDETNEKVVLMTLHSAKGLEFPYVFMTGMEDGLFPSYMSIVSDDAMEIEEERRLCYVGITRAMKHLTLTCAKSRMVHGNTQYNRVSRFVREIPSRLLDGSALPDPFGGIRSGASDYGSAMYRSGGMDRGGAMYRSGGMDRGGTVYHSGGMDRGMAADRSQNSGSAAGSGTRTSKLEELLKSQKIFKGSDIFDKKKTSSSTALYGGKMTVNASQKLEMSKNKSAGLSYGEGDRVRHMKFGEGTVVKIFNNGEDYEITVNFDKAGVKKMRASFAKLTRI</sequence>
<evidence type="ECO:0000256" key="13">
    <source>
        <dbReference type="PROSITE-ProRule" id="PRU00560"/>
    </source>
</evidence>
<name>A0A9D1F7E6_9FIRM</name>
<dbReference type="AlphaFoldDB" id="A0A9D1F7E6"/>
<dbReference type="SUPFAM" id="SSF52540">
    <property type="entry name" value="P-loop containing nucleoside triphosphate hydrolases"/>
    <property type="match status" value="1"/>
</dbReference>
<dbReference type="EC" id="5.6.2.4" evidence="10"/>
<proteinExistence type="inferred from homology"/>
<comment type="catalytic activity">
    <reaction evidence="12">
        <text>ATP + H2O = ADP + phosphate + H(+)</text>
        <dbReference type="Rhea" id="RHEA:13065"/>
        <dbReference type="ChEBI" id="CHEBI:15377"/>
        <dbReference type="ChEBI" id="CHEBI:15378"/>
        <dbReference type="ChEBI" id="CHEBI:30616"/>
        <dbReference type="ChEBI" id="CHEBI:43474"/>
        <dbReference type="ChEBI" id="CHEBI:456216"/>
        <dbReference type="EC" id="5.6.2.4"/>
    </reaction>
</comment>
<dbReference type="GO" id="GO:0009314">
    <property type="term" value="P:response to radiation"/>
    <property type="evidence" value="ECO:0007669"/>
    <property type="project" value="UniProtKB-ARBA"/>
</dbReference>
<keyword evidence="3 13" id="KW-0547">Nucleotide-binding</keyword>
<reference evidence="17" key="1">
    <citation type="submission" date="2020-10" db="EMBL/GenBank/DDBJ databases">
        <authorList>
            <person name="Gilroy R."/>
        </authorList>
    </citation>
    <scope>NUCLEOTIDE SEQUENCE</scope>
    <source>
        <strain evidence="17">CHK178-757</strain>
    </source>
</reference>
<evidence type="ECO:0000256" key="10">
    <source>
        <dbReference type="ARBA" id="ARBA00034808"/>
    </source>
</evidence>
<dbReference type="GO" id="GO:0005829">
    <property type="term" value="C:cytosol"/>
    <property type="evidence" value="ECO:0007669"/>
    <property type="project" value="TreeGrafter"/>
</dbReference>
<evidence type="ECO:0000256" key="14">
    <source>
        <dbReference type="SAM" id="MobiDB-lite"/>
    </source>
</evidence>
<dbReference type="FunFam" id="1.10.10.160:FF:000001">
    <property type="entry name" value="ATP-dependent DNA helicase"/>
    <property type="match status" value="1"/>
</dbReference>
<keyword evidence="5 13" id="KW-0347">Helicase</keyword>
<dbReference type="GO" id="GO:0005524">
    <property type="term" value="F:ATP binding"/>
    <property type="evidence" value="ECO:0007669"/>
    <property type="project" value="UniProtKB-UniRule"/>
</dbReference>
<keyword evidence="6 13" id="KW-0067">ATP-binding</keyword>
<dbReference type="Proteomes" id="UP000823927">
    <property type="component" value="Unassembled WGS sequence"/>
</dbReference>
<evidence type="ECO:0000256" key="12">
    <source>
        <dbReference type="ARBA" id="ARBA00048988"/>
    </source>
</evidence>
<feature type="binding site" evidence="13">
    <location>
        <begin position="26"/>
        <end position="33"/>
    </location>
    <ligand>
        <name>ATP</name>
        <dbReference type="ChEBI" id="CHEBI:30616"/>
    </ligand>
</feature>
<organism evidence="17 18">
    <name type="scientific">Candidatus Scybalocola faecigallinarum</name>
    <dbReference type="NCBI Taxonomy" id="2840941"/>
    <lineage>
        <taxon>Bacteria</taxon>
        <taxon>Bacillati</taxon>
        <taxon>Bacillota</taxon>
        <taxon>Clostridia</taxon>
        <taxon>Lachnospirales</taxon>
        <taxon>Lachnospiraceae</taxon>
        <taxon>Lachnospiraceae incertae sedis</taxon>
        <taxon>Candidatus Scybalocola (ex Gilroy et al. 2021)</taxon>
    </lineage>
</organism>
<feature type="domain" description="UvrD-like helicase C-terminal" evidence="16">
    <location>
        <begin position="286"/>
        <end position="560"/>
    </location>
</feature>
<accession>A0A9D1F7E6</accession>
<dbReference type="InterPro" id="IPR000212">
    <property type="entry name" value="DNA_helicase_UvrD/REP"/>
</dbReference>
<dbReference type="GO" id="GO:0033202">
    <property type="term" value="C:DNA helicase complex"/>
    <property type="evidence" value="ECO:0007669"/>
    <property type="project" value="TreeGrafter"/>
</dbReference>
<evidence type="ECO:0000256" key="2">
    <source>
        <dbReference type="ARBA" id="ARBA00014807"/>
    </source>
</evidence>
<dbReference type="PROSITE" id="PS51198">
    <property type="entry name" value="UVRD_HELICASE_ATP_BIND"/>
    <property type="match status" value="1"/>
</dbReference>
<dbReference type="Pfam" id="PF13361">
    <property type="entry name" value="UvrD_C"/>
    <property type="match status" value="1"/>
</dbReference>
<evidence type="ECO:0000256" key="11">
    <source>
        <dbReference type="ARBA" id="ARBA00034900"/>
    </source>
</evidence>
<dbReference type="Pfam" id="PF00580">
    <property type="entry name" value="UvrD-helicase"/>
    <property type="match status" value="1"/>
</dbReference>
<dbReference type="FunFam" id="1.10.486.10:FF:000003">
    <property type="entry name" value="ATP-dependent DNA helicase"/>
    <property type="match status" value="1"/>
</dbReference>
<evidence type="ECO:0000313" key="18">
    <source>
        <dbReference type="Proteomes" id="UP000823927"/>
    </source>
</evidence>
<evidence type="ECO:0000256" key="8">
    <source>
        <dbReference type="ARBA" id="ARBA00023235"/>
    </source>
</evidence>
<dbReference type="Pfam" id="PF21196">
    <property type="entry name" value="PcrA_UvrD_tudor"/>
    <property type="match status" value="1"/>
</dbReference>
<comment type="caution">
    <text evidence="17">The sequence shown here is derived from an EMBL/GenBank/DDBJ whole genome shotgun (WGS) entry which is preliminary data.</text>
</comment>
<dbReference type="CDD" id="cd17932">
    <property type="entry name" value="DEXQc_UvrD"/>
    <property type="match status" value="1"/>
</dbReference>
<dbReference type="InterPro" id="IPR013986">
    <property type="entry name" value="DExx_box_DNA_helicase_dom_sf"/>
</dbReference>
<reference evidence="17" key="2">
    <citation type="journal article" date="2021" name="PeerJ">
        <title>Extensive microbial diversity within the chicken gut microbiome revealed by metagenomics and culture.</title>
        <authorList>
            <person name="Gilroy R."/>
            <person name="Ravi A."/>
            <person name="Getino M."/>
            <person name="Pursley I."/>
            <person name="Horton D.L."/>
            <person name="Alikhan N.F."/>
            <person name="Baker D."/>
            <person name="Gharbi K."/>
            <person name="Hall N."/>
            <person name="Watson M."/>
            <person name="Adriaenssens E.M."/>
            <person name="Foster-Nyarko E."/>
            <person name="Jarju S."/>
            <person name="Secka A."/>
            <person name="Antonio M."/>
            <person name="Oren A."/>
            <person name="Chaudhuri R.R."/>
            <person name="La Ragione R."/>
            <person name="Hildebrand F."/>
            <person name="Pallen M.J."/>
        </authorList>
    </citation>
    <scope>NUCLEOTIDE SEQUENCE</scope>
    <source>
        <strain evidence="17">CHK178-757</strain>
    </source>
</reference>
<feature type="region of interest" description="Disordered" evidence="14">
    <location>
        <begin position="693"/>
        <end position="715"/>
    </location>
</feature>
<evidence type="ECO:0000256" key="3">
    <source>
        <dbReference type="ARBA" id="ARBA00022741"/>
    </source>
</evidence>
<evidence type="ECO:0000256" key="7">
    <source>
        <dbReference type="ARBA" id="ARBA00023125"/>
    </source>
</evidence>
<dbReference type="GO" id="GO:0016787">
    <property type="term" value="F:hydrolase activity"/>
    <property type="evidence" value="ECO:0007669"/>
    <property type="project" value="UniProtKB-UniRule"/>
</dbReference>
<evidence type="ECO:0000256" key="1">
    <source>
        <dbReference type="ARBA" id="ARBA00009922"/>
    </source>
</evidence>
<dbReference type="EMBL" id="DVIT01000059">
    <property type="protein sequence ID" value="HIS48576.1"/>
    <property type="molecule type" value="Genomic_DNA"/>
</dbReference>
<keyword evidence="7" id="KW-0238">DNA-binding</keyword>
<evidence type="ECO:0000256" key="4">
    <source>
        <dbReference type="ARBA" id="ARBA00022801"/>
    </source>
</evidence>
<dbReference type="InterPro" id="IPR014016">
    <property type="entry name" value="UvrD-like_ATP-bd"/>
</dbReference>
<feature type="domain" description="UvrD-like helicase ATP-binding" evidence="15">
    <location>
        <begin position="5"/>
        <end position="285"/>
    </location>
</feature>
<evidence type="ECO:0000256" key="6">
    <source>
        <dbReference type="ARBA" id="ARBA00022840"/>
    </source>
</evidence>
<evidence type="ECO:0000313" key="17">
    <source>
        <dbReference type="EMBL" id="HIS48576.1"/>
    </source>
</evidence>
<gene>
    <name evidence="17" type="ORF">IAB46_13695</name>
</gene>
<keyword evidence="8" id="KW-0413">Isomerase</keyword>
<evidence type="ECO:0000259" key="15">
    <source>
        <dbReference type="PROSITE" id="PS51198"/>
    </source>
</evidence>
<dbReference type="PROSITE" id="PS51217">
    <property type="entry name" value="UVRD_HELICASE_CTER"/>
    <property type="match status" value="1"/>
</dbReference>
<dbReference type="Gene3D" id="1.10.486.10">
    <property type="entry name" value="PCRA, domain 4"/>
    <property type="match status" value="1"/>
</dbReference>
<evidence type="ECO:0000259" key="16">
    <source>
        <dbReference type="PROSITE" id="PS51217"/>
    </source>
</evidence>
<evidence type="ECO:0000256" key="5">
    <source>
        <dbReference type="ARBA" id="ARBA00022806"/>
    </source>
</evidence>
<dbReference type="Gene3D" id="3.40.50.300">
    <property type="entry name" value="P-loop containing nucleotide triphosphate hydrolases"/>
    <property type="match status" value="2"/>
</dbReference>
<dbReference type="CDD" id="cd18807">
    <property type="entry name" value="SF1_C_UvrD"/>
    <property type="match status" value="1"/>
</dbReference>
<comment type="similarity">
    <text evidence="1">Belongs to the helicase family. UvrD subfamily.</text>
</comment>
<dbReference type="PANTHER" id="PTHR11070">
    <property type="entry name" value="UVRD / RECB / PCRA DNA HELICASE FAMILY MEMBER"/>
    <property type="match status" value="1"/>
</dbReference>
<dbReference type="GO" id="GO:0000725">
    <property type="term" value="P:recombinational repair"/>
    <property type="evidence" value="ECO:0007669"/>
    <property type="project" value="TreeGrafter"/>
</dbReference>
<evidence type="ECO:0000256" key="9">
    <source>
        <dbReference type="ARBA" id="ARBA00034617"/>
    </source>
</evidence>
<dbReference type="InterPro" id="IPR014017">
    <property type="entry name" value="DNA_helicase_UvrD-like_C"/>
</dbReference>
<keyword evidence="4 13" id="KW-0378">Hydrolase</keyword>
<dbReference type="InterPro" id="IPR027417">
    <property type="entry name" value="P-loop_NTPase"/>
</dbReference>
<dbReference type="GO" id="GO:0003677">
    <property type="term" value="F:DNA binding"/>
    <property type="evidence" value="ECO:0007669"/>
    <property type="project" value="UniProtKB-KW"/>
</dbReference>
<dbReference type="PANTHER" id="PTHR11070:SF2">
    <property type="entry name" value="ATP-DEPENDENT DNA HELICASE SRS2"/>
    <property type="match status" value="1"/>
</dbReference>
<dbReference type="GO" id="GO:0043138">
    <property type="term" value="F:3'-5' DNA helicase activity"/>
    <property type="evidence" value="ECO:0007669"/>
    <property type="project" value="UniProtKB-EC"/>
</dbReference>
<dbReference type="Gene3D" id="1.10.10.160">
    <property type="match status" value="1"/>
</dbReference>
<comment type="catalytic activity">
    <reaction evidence="9">
        <text>Couples ATP hydrolysis with the unwinding of duplex DNA by translocating in the 3'-5' direction.</text>
        <dbReference type="EC" id="5.6.2.4"/>
    </reaction>
</comment>
<protein>
    <recommendedName>
        <fullName evidence="2">ATP-dependent DNA helicase PcrA</fullName>
        <ecNumber evidence="10">5.6.2.4</ecNumber>
    </recommendedName>
    <alternativeName>
        <fullName evidence="11">DNA 3'-5' helicase PcrA</fullName>
    </alternativeName>
</protein>